<evidence type="ECO:0000313" key="2">
    <source>
        <dbReference type="EMBL" id="KEZ40932.1"/>
    </source>
</evidence>
<dbReference type="KEGG" id="sapo:SAPIO_CDS7827"/>
<dbReference type="PANTHER" id="PTHR38116:SF1">
    <property type="entry name" value="BZIP DOMAIN-CONTAINING PROTEIN"/>
    <property type="match status" value="1"/>
</dbReference>
<dbReference type="VEuPathDB" id="FungiDB:SAPIO_CDS7827"/>
<evidence type="ECO:0008006" key="4">
    <source>
        <dbReference type="Google" id="ProtNLM"/>
    </source>
</evidence>
<feature type="region of interest" description="Disordered" evidence="1">
    <location>
        <begin position="1"/>
        <end position="110"/>
    </location>
</feature>
<dbReference type="CDD" id="cd14688">
    <property type="entry name" value="bZIP_YAP"/>
    <property type="match status" value="1"/>
</dbReference>
<evidence type="ECO:0000313" key="3">
    <source>
        <dbReference type="Proteomes" id="UP000028545"/>
    </source>
</evidence>
<comment type="caution">
    <text evidence="2">The sequence shown here is derived from an EMBL/GenBank/DDBJ whole genome shotgun (WGS) entry which is preliminary data.</text>
</comment>
<dbReference type="HOGENOM" id="CLU_033726_0_0_1"/>
<dbReference type="OrthoDB" id="2245989at2759"/>
<feature type="compositionally biased region" description="Polar residues" evidence="1">
    <location>
        <begin position="1"/>
        <end position="14"/>
    </location>
</feature>
<dbReference type="EMBL" id="JOWA01000111">
    <property type="protein sequence ID" value="KEZ40932.1"/>
    <property type="molecule type" value="Genomic_DNA"/>
</dbReference>
<keyword evidence="3" id="KW-1185">Reference proteome</keyword>
<dbReference type="InterPro" id="IPR021833">
    <property type="entry name" value="DUF3425"/>
</dbReference>
<dbReference type="GeneID" id="27726899"/>
<dbReference type="OMA" id="DIFPFPQ"/>
<name>A0A084G0S0_PSEDA</name>
<sequence length="326" mass="36843">MDETIDGNQGSIILTQYAPPDLRDASDDWTGITSKAERKRRQNRLNQRAHRRRKNAQARAGANPGTDPEVIHTPTPVSPAPTTTPVRDLSLSPRSGSNTSDEWEKQHESLQILTNPQTRERIRKFLREVYSYHALHSPNIGHLPNLIRLNLMDALARNAIRIGFDPQGLCQDELISPLNVRGPLLLSDGSSPSSSSQIITLKWRDETKKSQGCPESLAPTLLQRMVLHHPWIDLFPFPTFRDNMLAAIQLGVLDDDELCVDLIEFAGGADGSEPALIVWGEAWDWRSWEVTAGFLRKWGWLAKGCEEMVVATNYWREKRGEKRIVF</sequence>
<dbReference type="PANTHER" id="PTHR38116">
    <property type="entry name" value="CHROMOSOME 7, WHOLE GENOME SHOTGUN SEQUENCE"/>
    <property type="match status" value="1"/>
</dbReference>
<feature type="compositionally biased region" description="Basic residues" evidence="1">
    <location>
        <begin position="37"/>
        <end position="56"/>
    </location>
</feature>
<dbReference type="Pfam" id="PF11905">
    <property type="entry name" value="DUF3425"/>
    <property type="match status" value="1"/>
</dbReference>
<dbReference type="RefSeq" id="XP_016640731.1">
    <property type="nucleotide sequence ID" value="XM_016789614.1"/>
</dbReference>
<gene>
    <name evidence="2" type="ORF">SAPIO_CDS7827</name>
</gene>
<accession>A0A084G0S0</accession>
<proteinExistence type="predicted"/>
<protein>
    <recommendedName>
        <fullName evidence="4">BZIP domain-containing protein</fullName>
    </recommendedName>
</protein>
<dbReference type="Proteomes" id="UP000028545">
    <property type="component" value="Unassembled WGS sequence"/>
</dbReference>
<organism evidence="2 3">
    <name type="scientific">Pseudallescheria apiosperma</name>
    <name type="common">Scedosporium apiospermum</name>
    <dbReference type="NCBI Taxonomy" id="563466"/>
    <lineage>
        <taxon>Eukaryota</taxon>
        <taxon>Fungi</taxon>
        <taxon>Dikarya</taxon>
        <taxon>Ascomycota</taxon>
        <taxon>Pezizomycotina</taxon>
        <taxon>Sordariomycetes</taxon>
        <taxon>Hypocreomycetidae</taxon>
        <taxon>Microascales</taxon>
        <taxon>Microascaceae</taxon>
        <taxon>Scedosporium</taxon>
    </lineage>
</organism>
<reference evidence="2 3" key="1">
    <citation type="journal article" date="2014" name="Genome Announc.">
        <title>Draft genome sequence of the pathogenic fungus Scedosporium apiospermum.</title>
        <authorList>
            <person name="Vandeputte P."/>
            <person name="Ghamrawi S."/>
            <person name="Rechenmann M."/>
            <person name="Iltis A."/>
            <person name="Giraud S."/>
            <person name="Fleury M."/>
            <person name="Thornton C."/>
            <person name="Delhaes L."/>
            <person name="Meyer W."/>
            <person name="Papon N."/>
            <person name="Bouchara J.P."/>
        </authorList>
    </citation>
    <scope>NUCLEOTIDE SEQUENCE [LARGE SCALE GENOMIC DNA]</scope>
    <source>
        <strain evidence="2 3">IHEM 14462</strain>
    </source>
</reference>
<dbReference type="AlphaFoldDB" id="A0A084G0S0"/>
<evidence type="ECO:0000256" key="1">
    <source>
        <dbReference type="SAM" id="MobiDB-lite"/>
    </source>
</evidence>